<feature type="coiled-coil region" evidence="1">
    <location>
        <begin position="380"/>
        <end position="425"/>
    </location>
</feature>
<protein>
    <recommendedName>
        <fullName evidence="2">DUF1664 domain-containing protein</fullName>
    </recommendedName>
</protein>
<evidence type="ECO:0000259" key="2">
    <source>
        <dbReference type="Pfam" id="PF07889"/>
    </source>
</evidence>
<evidence type="ECO:0000256" key="1">
    <source>
        <dbReference type="SAM" id="Coils"/>
    </source>
</evidence>
<name>A0A4S4F210_CAMSN</name>
<dbReference type="Pfam" id="PF07889">
    <property type="entry name" value="DUF1664"/>
    <property type="match status" value="1"/>
</dbReference>
<proteinExistence type="predicted"/>
<sequence>MAMQTGMGLSKILILVGAGYTSTILVKNGKLSDILGEIQSLVKGMEKNGESSESDSDVSDAIASQVRRLAMEVRQLASARQITVLNGNSGQIGNMTSLIVPAAAVGALCYGCMWWKGLTFSDLMYVTKRNMANAVSNLTKHLESVSEALAATKRHLTQRIENLDGKLDEQVEISKLIKNEVTDVRGDLSQIGSDLDALQRMVYGLDLANLGVLYLCNFVDGRKVKMPEVLQGLKEIADSLVSGNANRLIIDGTMQEGIERLDDRPRTLMRSRSIGHFFLLQNSDFMDIHVNETFAFIMCHLFALLIQRETNKKNGVPATRLEVWMAGYSKDNKPSIDKVAEVMTQMKELGAQSNVTDEEIITQAITRTNLYHPNAVQEQLNQYKAQIEMQMKEMMDAMLNQQKLKMEIQSTIQTQQARIEQLESQQAMGGPVAPAATHLHSQQQSYAYISSFNCHRLFEEVGSHIKERKEEVDMTNSASRVYFGFMGVQRVNLTLAILMAGLECCPELGVKLR</sequence>
<dbReference type="EMBL" id="SDRB02000263">
    <property type="protein sequence ID" value="THG23501.1"/>
    <property type="molecule type" value="Genomic_DNA"/>
</dbReference>
<gene>
    <name evidence="3" type="ORF">TEA_026350</name>
</gene>
<dbReference type="AlphaFoldDB" id="A0A4S4F210"/>
<feature type="domain" description="DUF1664" evidence="2">
    <location>
        <begin position="93"/>
        <end position="206"/>
    </location>
</feature>
<evidence type="ECO:0000313" key="3">
    <source>
        <dbReference type="EMBL" id="THG23501.1"/>
    </source>
</evidence>
<accession>A0A4S4F210</accession>
<dbReference type="PANTHER" id="PTHR46667:SF6">
    <property type="entry name" value="OS01G0185100 PROTEIN"/>
    <property type="match status" value="1"/>
</dbReference>
<evidence type="ECO:0000313" key="4">
    <source>
        <dbReference type="Proteomes" id="UP000306102"/>
    </source>
</evidence>
<organism evidence="3 4">
    <name type="scientific">Camellia sinensis var. sinensis</name>
    <name type="common">China tea</name>
    <dbReference type="NCBI Taxonomy" id="542762"/>
    <lineage>
        <taxon>Eukaryota</taxon>
        <taxon>Viridiplantae</taxon>
        <taxon>Streptophyta</taxon>
        <taxon>Embryophyta</taxon>
        <taxon>Tracheophyta</taxon>
        <taxon>Spermatophyta</taxon>
        <taxon>Magnoliopsida</taxon>
        <taxon>eudicotyledons</taxon>
        <taxon>Gunneridae</taxon>
        <taxon>Pentapetalae</taxon>
        <taxon>asterids</taxon>
        <taxon>Ericales</taxon>
        <taxon>Theaceae</taxon>
        <taxon>Camellia</taxon>
    </lineage>
</organism>
<dbReference type="PANTHER" id="PTHR46667">
    <property type="entry name" value="OS05G0182700 PROTEIN"/>
    <property type="match status" value="1"/>
</dbReference>
<dbReference type="InterPro" id="IPR012458">
    <property type="entry name" value="DUF1664"/>
</dbReference>
<dbReference type="Proteomes" id="UP000306102">
    <property type="component" value="Unassembled WGS sequence"/>
</dbReference>
<comment type="caution">
    <text evidence="3">The sequence shown here is derived from an EMBL/GenBank/DDBJ whole genome shotgun (WGS) entry which is preliminary data.</text>
</comment>
<keyword evidence="1" id="KW-0175">Coiled coil</keyword>
<reference evidence="3 4" key="1">
    <citation type="journal article" date="2018" name="Proc. Natl. Acad. Sci. U.S.A.">
        <title>Draft genome sequence of Camellia sinensis var. sinensis provides insights into the evolution of the tea genome and tea quality.</title>
        <authorList>
            <person name="Wei C."/>
            <person name="Yang H."/>
            <person name="Wang S."/>
            <person name="Zhao J."/>
            <person name="Liu C."/>
            <person name="Gao L."/>
            <person name="Xia E."/>
            <person name="Lu Y."/>
            <person name="Tai Y."/>
            <person name="She G."/>
            <person name="Sun J."/>
            <person name="Cao H."/>
            <person name="Tong W."/>
            <person name="Gao Q."/>
            <person name="Li Y."/>
            <person name="Deng W."/>
            <person name="Jiang X."/>
            <person name="Wang W."/>
            <person name="Chen Q."/>
            <person name="Zhang S."/>
            <person name="Li H."/>
            <person name="Wu J."/>
            <person name="Wang P."/>
            <person name="Li P."/>
            <person name="Shi C."/>
            <person name="Zheng F."/>
            <person name="Jian J."/>
            <person name="Huang B."/>
            <person name="Shan D."/>
            <person name="Shi M."/>
            <person name="Fang C."/>
            <person name="Yue Y."/>
            <person name="Li F."/>
            <person name="Li D."/>
            <person name="Wei S."/>
            <person name="Han B."/>
            <person name="Jiang C."/>
            <person name="Yin Y."/>
            <person name="Xia T."/>
            <person name="Zhang Z."/>
            <person name="Bennetzen J.L."/>
            <person name="Zhao S."/>
            <person name="Wan X."/>
        </authorList>
    </citation>
    <scope>NUCLEOTIDE SEQUENCE [LARGE SCALE GENOMIC DNA]</scope>
    <source>
        <strain evidence="4">cv. Shuchazao</strain>
        <tissue evidence="3">Leaf</tissue>
    </source>
</reference>
<keyword evidence="4" id="KW-1185">Reference proteome</keyword>